<evidence type="ECO:0000313" key="2">
    <source>
        <dbReference type="Proteomes" id="UP000217790"/>
    </source>
</evidence>
<sequence>MIRLAVPYAHRDNQIPSMKSACDFVVTLDDKCAVEALFGSLNSSKVTGSLVAGLRDEPRTGLRGKCYPT</sequence>
<protein>
    <submittedName>
        <fullName evidence="1">Uncharacterized protein</fullName>
    </submittedName>
</protein>
<reference evidence="2" key="1">
    <citation type="journal article" date="2017" name="Nat. Ecol. Evol.">
        <title>Genome expansion and lineage-specific genetic innovations in the forest pathogenic fungi Armillaria.</title>
        <authorList>
            <person name="Sipos G."/>
            <person name="Prasanna A.N."/>
            <person name="Walter M.C."/>
            <person name="O'Connor E."/>
            <person name="Balint B."/>
            <person name="Krizsan K."/>
            <person name="Kiss B."/>
            <person name="Hess J."/>
            <person name="Varga T."/>
            <person name="Slot J."/>
            <person name="Riley R."/>
            <person name="Boka B."/>
            <person name="Rigling D."/>
            <person name="Barry K."/>
            <person name="Lee J."/>
            <person name="Mihaltcheva S."/>
            <person name="LaButti K."/>
            <person name="Lipzen A."/>
            <person name="Waldron R."/>
            <person name="Moloney N.M."/>
            <person name="Sperisen C."/>
            <person name="Kredics L."/>
            <person name="Vagvoelgyi C."/>
            <person name="Patrignani A."/>
            <person name="Fitzpatrick D."/>
            <person name="Nagy I."/>
            <person name="Doyle S."/>
            <person name="Anderson J.B."/>
            <person name="Grigoriev I.V."/>
            <person name="Gueldener U."/>
            <person name="Muensterkoetter M."/>
            <person name="Nagy L.G."/>
        </authorList>
    </citation>
    <scope>NUCLEOTIDE SEQUENCE [LARGE SCALE GENOMIC DNA]</scope>
    <source>
        <strain evidence="2">Ar21-2</strain>
    </source>
</reference>
<name>A0A2H3CQL9_ARMGA</name>
<dbReference type="EMBL" id="KZ293741">
    <property type="protein sequence ID" value="PBK80718.1"/>
    <property type="molecule type" value="Genomic_DNA"/>
</dbReference>
<gene>
    <name evidence="1" type="ORF">ARMGADRAFT_1020738</name>
</gene>
<evidence type="ECO:0000313" key="1">
    <source>
        <dbReference type="EMBL" id="PBK80718.1"/>
    </source>
</evidence>
<dbReference type="InParanoid" id="A0A2H3CQL9"/>
<proteinExistence type="predicted"/>
<accession>A0A2H3CQL9</accession>
<organism evidence="1 2">
    <name type="scientific">Armillaria gallica</name>
    <name type="common">Bulbous honey fungus</name>
    <name type="synonym">Armillaria bulbosa</name>
    <dbReference type="NCBI Taxonomy" id="47427"/>
    <lineage>
        <taxon>Eukaryota</taxon>
        <taxon>Fungi</taxon>
        <taxon>Dikarya</taxon>
        <taxon>Basidiomycota</taxon>
        <taxon>Agaricomycotina</taxon>
        <taxon>Agaricomycetes</taxon>
        <taxon>Agaricomycetidae</taxon>
        <taxon>Agaricales</taxon>
        <taxon>Marasmiineae</taxon>
        <taxon>Physalacriaceae</taxon>
        <taxon>Armillaria</taxon>
    </lineage>
</organism>
<dbReference type="AlphaFoldDB" id="A0A2H3CQL9"/>
<keyword evidence="2" id="KW-1185">Reference proteome</keyword>
<dbReference type="Proteomes" id="UP000217790">
    <property type="component" value="Unassembled WGS sequence"/>
</dbReference>